<keyword evidence="3" id="KW-1185">Reference proteome</keyword>
<feature type="signal peptide" evidence="1">
    <location>
        <begin position="1"/>
        <end position="20"/>
    </location>
</feature>
<evidence type="ECO:0000313" key="3">
    <source>
        <dbReference type="Proteomes" id="UP000321490"/>
    </source>
</evidence>
<organism evidence="2 3">
    <name type="scientific">Modestobacter roseus</name>
    <dbReference type="NCBI Taxonomy" id="1181884"/>
    <lineage>
        <taxon>Bacteria</taxon>
        <taxon>Bacillati</taxon>
        <taxon>Actinomycetota</taxon>
        <taxon>Actinomycetes</taxon>
        <taxon>Geodermatophilales</taxon>
        <taxon>Geodermatophilaceae</taxon>
        <taxon>Modestobacter</taxon>
    </lineage>
</organism>
<sequence>MRTPSLRTALVFAAATVALAGCGSTAAPAGGQLDRNQGAAELAVAQRAALAPLAVRVELLGRAAQRAVLAGDGSTAREVQGQLAAYRELAAAVDGAVDPTEVHVLVDRAGLPLTVDGGPTVDGVPAG</sequence>
<dbReference type="PROSITE" id="PS51257">
    <property type="entry name" value="PROKAR_LIPOPROTEIN"/>
    <property type="match status" value="1"/>
</dbReference>
<protein>
    <submittedName>
        <fullName evidence="2">Uncharacterized protein</fullName>
    </submittedName>
</protein>
<comment type="caution">
    <text evidence="2">The sequence shown here is derived from an EMBL/GenBank/DDBJ whole genome shotgun (WGS) entry which is preliminary data.</text>
</comment>
<dbReference type="RefSeq" id="WP_153356711.1">
    <property type="nucleotide sequence ID" value="NZ_JABGDC010000014.1"/>
</dbReference>
<accession>A0A562ILF2</accession>
<gene>
    <name evidence="2" type="ORF">JD78_00268</name>
</gene>
<proteinExistence type="predicted"/>
<dbReference type="AlphaFoldDB" id="A0A562ILF2"/>
<name>A0A562ILF2_9ACTN</name>
<feature type="chain" id="PRO_5038348265" evidence="1">
    <location>
        <begin position="21"/>
        <end position="127"/>
    </location>
</feature>
<dbReference type="Proteomes" id="UP000321490">
    <property type="component" value="Unassembled WGS sequence"/>
</dbReference>
<dbReference type="EMBL" id="VLKF01000001">
    <property type="protein sequence ID" value="TWH71770.1"/>
    <property type="molecule type" value="Genomic_DNA"/>
</dbReference>
<keyword evidence="1" id="KW-0732">Signal</keyword>
<evidence type="ECO:0000313" key="2">
    <source>
        <dbReference type="EMBL" id="TWH71770.1"/>
    </source>
</evidence>
<evidence type="ECO:0000256" key="1">
    <source>
        <dbReference type="SAM" id="SignalP"/>
    </source>
</evidence>
<reference evidence="2 3" key="1">
    <citation type="submission" date="2019-07" db="EMBL/GenBank/DDBJ databases">
        <title>R&amp;d 2014.</title>
        <authorList>
            <person name="Klenk H.-P."/>
        </authorList>
    </citation>
    <scope>NUCLEOTIDE SEQUENCE [LARGE SCALE GENOMIC DNA]</scope>
    <source>
        <strain evidence="2 3">DSM 45764</strain>
    </source>
</reference>